<keyword evidence="1" id="KW-0812">Transmembrane</keyword>
<dbReference type="Proteomes" id="UP000597617">
    <property type="component" value="Unassembled WGS sequence"/>
</dbReference>
<evidence type="ECO:0000313" key="2">
    <source>
        <dbReference type="EMBL" id="MBF9236702.1"/>
    </source>
</evidence>
<accession>A0ABS0IEC7</accession>
<feature type="transmembrane region" description="Helical" evidence="1">
    <location>
        <begin position="114"/>
        <end position="131"/>
    </location>
</feature>
<dbReference type="RefSeq" id="WP_196281087.1">
    <property type="nucleotide sequence ID" value="NZ_JADQDQ010000002.1"/>
</dbReference>
<keyword evidence="1" id="KW-0472">Membrane</keyword>
<reference evidence="2 3" key="1">
    <citation type="submission" date="2020-11" db="EMBL/GenBank/DDBJ databases">
        <authorList>
            <person name="Kim M.K."/>
        </authorList>
    </citation>
    <scope>NUCLEOTIDE SEQUENCE [LARGE SCALE GENOMIC DNA]</scope>
    <source>
        <strain evidence="2 3">BT683</strain>
    </source>
</reference>
<keyword evidence="3" id="KW-1185">Reference proteome</keyword>
<evidence type="ECO:0000256" key="1">
    <source>
        <dbReference type="SAM" id="Phobius"/>
    </source>
</evidence>
<organism evidence="2 3">
    <name type="scientific">Hymenobacter jeongseonensis</name>
    <dbReference type="NCBI Taxonomy" id="2791027"/>
    <lineage>
        <taxon>Bacteria</taxon>
        <taxon>Pseudomonadati</taxon>
        <taxon>Bacteroidota</taxon>
        <taxon>Cytophagia</taxon>
        <taxon>Cytophagales</taxon>
        <taxon>Hymenobacteraceae</taxon>
        <taxon>Hymenobacter</taxon>
    </lineage>
</organism>
<keyword evidence="1" id="KW-1133">Transmembrane helix</keyword>
<comment type="caution">
    <text evidence="2">The sequence shown here is derived from an EMBL/GenBank/DDBJ whole genome shotgun (WGS) entry which is preliminary data.</text>
</comment>
<protein>
    <submittedName>
        <fullName evidence="2">Uncharacterized protein</fullName>
    </submittedName>
</protein>
<name>A0ABS0IEC7_9BACT</name>
<feature type="transmembrane region" description="Helical" evidence="1">
    <location>
        <begin position="170"/>
        <end position="188"/>
    </location>
</feature>
<feature type="transmembrane region" description="Helical" evidence="1">
    <location>
        <begin position="138"/>
        <end position="164"/>
    </location>
</feature>
<evidence type="ECO:0000313" key="3">
    <source>
        <dbReference type="Proteomes" id="UP000597617"/>
    </source>
</evidence>
<proteinExistence type="predicted"/>
<feature type="transmembrane region" description="Helical" evidence="1">
    <location>
        <begin position="89"/>
        <end position="108"/>
    </location>
</feature>
<gene>
    <name evidence="2" type="ORF">I2I05_04780</name>
</gene>
<dbReference type="EMBL" id="JADQDQ010000002">
    <property type="protein sequence ID" value="MBF9236702.1"/>
    <property type="molecule type" value="Genomic_DNA"/>
</dbReference>
<feature type="transmembrane region" description="Helical" evidence="1">
    <location>
        <begin position="12"/>
        <end position="30"/>
    </location>
</feature>
<sequence>MSEKAFTRNSIYFTAIVTIGICSLLAWDYYHGGVPSHHFLAQKEMPAISNWWGGLLVPLLTWFLLYRIKQRVYGSNDSHSESPNFLRRELYGFLGALLFGILISVLFTSGQNDIAGNLMLGLFVFAFLFPIHRPECLLGFVLGMTFTFGGVLPIIIGMLLGIIFMVLYRVIRPAVFYVGAKIAFLISANRRKLNS</sequence>
<feature type="transmembrane region" description="Helical" evidence="1">
    <location>
        <begin position="50"/>
        <end position="68"/>
    </location>
</feature>